<evidence type="ECO:0000313" key="1">
    <source>
        <dbReference type="EMBL" id="CAB4121723.1"/>
    </source>
</evidence>
<evidence type="ECO:0008006" key="4">
    <source>
        <dbReference type="Google" id="ProtNLM"/>
    </source>
</evidence>
<reference evidence="1" key="1">
    <citation type="submission" date="2020-04" db="EMBL/GenBank/DDBJ databases">
        <authorList>
            <person name="Chiriac C."/>
            <person name="Salcher M."/>
            <person name="Ghai R."/>
            <person name="Kavagutti S V."/>
        </authorList>
    </citation>
    <scope>NUCLEOTIDE SEQUENCE</scope>
</reference>
<evidence type="ECO:0000313" key="3">
    <source>
        <dbReference type="EMBL" id="CAB5219426.1"/>
    </source>
</evidence>
<evidence type="ECO:0000313" key="2">
    <source>
        <dbReference type="EMBL" id="CAB4123921.1"/>
    </source>
</evidence>
<gene>
    <name evidence="3" type="ORF">UFOVP220_80</name>
    <name evidence="1" type="ORF">UFOVP26_8</name>
    <name evidence="2" type="ORF">UFOVP44_89</name>
</gene>
<organism evidence="1">
    <name type="scientific">uncultured Caudovirales phage</name>
    <dbReference type="NCBI Taxonomy" id="2100421"/>
    <lineage>
        <taxon>Viruses</taxon>
        <taxon>Duplodnaviria</taxon>
        <taxon>Heunggongvirae</taxon>
        <taxon>Uroviricota</taxon>
        <taxon>Caudoviricetes</taxon>
        <taxon>Peduoviridae</taxon>
        <taxon>Maltschvirus</taxon>
        <taxon>Maltschvirus maltsch</taxon>
    </lineage>
</organism>
<sequence>MYVIGFVPPLVGLEGHYNTFRIGGKWFKTLTVGERVAIMDEKNKKIVSYAEVTELHKGQLSEMLEKFAYKNHTGLGAIDLGKFILKLYGPHIVNDTKLTTVICLRKLEDGLGLKATDI</sequence>
<dbReference type="EMBL" id="LR796176">
    <property type="protein sequence ID" value="CAB4123921.1"/>
    <property type="molecule type" value="Genomic_DNA"/>
</dbReference>
<name>A0A6J5KK70_9CAUD</name>
<protein>
    <recommendedName>
        <fullName evidence="4">ASCH domain containing protein</fullName>
    </recommendedName>
</protein>
<accession>A0A6J5KK70</accession>
<dbReference type="EMBL" id="LR798268">
    <property type="protein sequence ID" value="CAB5219426.1"/>
    <property type="molecule type" value="Genomic_DNA"/>
</dbReference>
<dbReference type="EMBL" id="LR796152">
    <property type="protein sequence ID" value="CAB4121723.1"/>
    <property type="molecule type" value="Genomic_DNA"/>
</dbReference>
<proteinExistence type="predicted"/>